<dbReference type="InterPro" id="IPR031311">
    <property type="entry name" value="CHIT_BIND_RR_consensus"/>
</dbReference>
<dbReference type="PANTHER" id="PTHR10380:SF173">
    <property type="entry name" value="CUTICULAR PROTEIN 47EF, ISOFORM C-RELATED"/>
    <property type="match status" value="1"/>
</dbReference>
<evidence type="ECO:0000256" key="1">
    <source>
        <dbReference type="ARBA" id="ARBA00022460"/>
    </source>
</evidence>
<keyword evidence="5" id="KW-1133">Transmembrane helix</keyword>
<organism evidence="6 7">
    <name type="scientific">Eumeta variegata</name>
    <name type="common">Bagworm moth</name>
    <name type="synonym">Eumeta japonica</name>
    <dbReference type="NCBI Taxonomy" id="151549"/>
    <lineage>
        <taxon>Eukaryota</taxon>
        <taxon>Metazoa</taxon>
        <taxon>Ecdysozoa</taxon>
        <taxon>Arthropoda</taxon>
        <taxon>Hexapoda</taxon>
        <taxon>Insecta</taxon>
        <taxon>Pterygota</taxon>
        <taxon>Neoptera</taxon>
        <taxon>Endopterygota</taxon>
        <taxon>Lepidoptera</taxon>
        <taxon>Glossata</taxon>
        <taxon>Ditrysia</taxon>
        <taxon>Tineoidea</taxon>
        <taxon>Psychidae</taxon>
        <taxon>Oiketicinae</taxon>
        <taxon>Eumeta</taxon>
    </lineage>
</organism>
<feature type="compositionally biased region" description="Polar residues" evidence="4">
    <location>
        <begin position="518"/>
        <end position="528"/>
    </location>
</feature>
<keyword evidence="2" id="KW-0732">Signal</keyword>
<evidence type="ECO:0000256" key="4">
    <source>
        <dbReference type="SAM" id="MobiDB-lite"/>
    </source>
</evidence>
<dbReference type="EMBL" id="BGZK01001496">
    <property type="protein sequence ID" value="GBP81086.1"/>
    <property type="molecule type" value="Genomic_DNA"/>
</dbReference>
<dbReference type="OrthoDB" id="8122882at2759"/>
<dbReference type="GO" id="GO:0062129">
    <property type="term" value="C:chitin-based extracellular matrix"/>
    <property type="evidence" value="ECO:0007669"/>
    <property type="project" value="TreeGrafter"/>
</dbReference>
<dbReference type="InterPro" id="IPR000618">
    <property type="entry name" value="Insect_cuticle"/>
</dbReference>
<evidence type="ECO:0000313" key="6">
    <source>
        <dbReference type="EMBL" id="GBP81086.1"/>
    </source>
</evidence>
<dbReference type="STRING" id="151549.A0A4C1YXS5"/>
<dbReference type="AlphaFoldDB" id="A0A4C1YXS5"/>
<comment type="caution">
    <text evidence="6">The sequence shown here is derived from an EMBL/GenBank/DDBJ whole genome shotgun (WGS) entry which is preliminary data.</text>
</comment>
<feature type="region of interest" description="Disordered" evidence="4">
    <location>
        <begin position="518"/>
        <end position="540"/>
    </location>
</feature>
<accession>A0A4C1YXS5</accession>
<gene>
    <name evidence="6" type="ORF">EVAR_63390_1</name>
</gene>
<dbReference type="PANTHER" id="PTHR10380">
    <property type="entry name" value="CUTICLE PROTEIN"/>
    <property type="match status" value="1"/>
</dbReference>
<dbReference type="GO" id="GO:0008010">
    <property type="term" value="F:structural constituent of chitin-based larval cuticle"/>
    <property type="evidence" value="ECO:0007669"/>
    <property type="project" value="TreeGrafter"/>
</dbReference>
<keyword evidence="5" id="KW-0812">Transmembrane</keyword>
<dbReference type="Pfam" id="PF00379">
    <property type="entry name" value="Chitin_bind_4"/>
    <property type="match status" value="1"/>
</dbReference>
<proteinExistence type="predicted"/>
<reference evidence="6 7" key="1">
    <citation type="journal article" date="2019" name="Commun. Biol.">
        <title>The bagworm genome reveals a unique fibroin gene that provides high tensile strength.</title>
        <authorList>
            <person name="Kono N."/>
            <person name="Nakamura H."/>
            <person name="Ohtoshi R."/>
            <person name="Tomita M."/>
            <person name="Numata K."/>
            <person name="Arakawa K."/>
        </authorList>
    </citation>
    <scope>NUCLEOTIDE SEQUENCE [LARGE SCALE GENOMIC DNA]</scope>
</reference>
<keyword evidence="7" id="KW-1185">Reference proteome</keyword>
<dbReference type="InterPro" id="IPR050468">
    <property type="entry name" value="Cuticle_Struct_Prot"/>
</dbReference>
<evidence type="ECO:0000256" key="5">
    <source>
        <dbReference type="SAM" id="Phobius"/>
    </source>
</evidence>
<dbReference type="PROSITE" id="PS00233">
    <property type="entry name" value="CHIT_BIND_RR_1"/>
    <property type="match status" value="1"/>
</dbReference>
<keyword evidence="1 3" id="KW-0193">Cuticle</keyword>
<evidence type="ECO:0000256" key="2">
    <source>
        <dbReference type="ARBA" id="ARBA00022729"/>
    </source>
</evidence>
<protein>
    <submittedName>
        <fullName evidence="6">Endocuticle structural glycoprotein SgAbd-2</fullName>
    </submittedName>
</protein>
<evidence type="ECO:0000256" key="3">
    <source>
        <dbReference type="PROSITE-ProRule" id="PRU00497"/>
    </source>
</evidence>
<name>A0A4C1YXS5_EUMVA</name>
<sequence>MVALKLCKTCFRSNSRFVIGPKSARVTKTKKLRRAKKKITFVFVTSLIVGAISRNYEQGFTFPPSFQTPLSVSSDSSLYLPLETQTSVPYFPLKTTNDLHYQYLPLTGTKAPAVYPSPFPHLSSSLPYEPVIDEEDENSARTKLHYRSTRSPPAMKPYFDSMFNITGSGIVIEKREPKHLSKMLAYNNPTDRITPKTFNPTQTPFKMAVADRRVTKSAEGVRNDLVNGDQIKTGSQHEIQYIPPPAGFVSTTSETAIPILRLLNEMDLDGSYSYEALGADQTHYVQHSHIENVGTDDEEQVVEGSYSYVGDDGQTYTVHYVADGNGFRASGDHLPVPPPVPEIIQRSVQYNLAQEANNPTHSNTWNQEEEKYNNMFDNMNMMASASTNRNLFTGRKPEAFSRNLVKHTNSQDLTVQPVRSSPASIETRYEFSKEPIQHSKENEPIAPQITFLASQGAHVPPISSSQPALSRMHTEESEKEMTKLVKYEMERNDNTPQDAINKQLWRWQYGITTSPVKTSISRSSSENGDNVVINFKDMTP</sequence>
<keyword evidence="5" id="KW-0472">Membrane</keyword>
<evidence type="ECO:0000313" key="7">
    <source>
        <dbReference type="Proteomes" id="UP000299102"/>
    </source>
</evidence>
<dbReference type="Proteomes" id="UP000299102">
    <property type="component" value="Unassembled WGS sequence"/>
</dbReference>
<dbReference type="PROSITE" id="PS51155">
    <property type="entry name" value="CHIT_BIND_RR_2"/>
    <property type="match status" value="1"/>
</dbReference>
<feature type="transmembrane region" description="Helical" evidence="5">
    <location>
        <begin position="39"/>
        <end position="56"/>
    </location>
</feature>